<feature type="compositionally biased region" description="Basic and acidic residues" evidence="1">
    <location>
        <begin position="11"/>
        <end position="25"/>
    </location>
</feature>
<dbReference type="Proteomes" id="UP000765507">
    <property type="component" value="Unassembled WGS sequence"/>
</dbReference>
<feature type="non-terminal residue" evidence="2">
    <location>
        <position position="50"/>
    </location>
</feature>
<accession>A0A8T1TER6</accession>
<name>A0A8T1TER6_CHESE</name>
<gene>
    <name evidence="2" type="ORF">G0U57_001619</name>
</gene>
<dbReference type="AlphaFoldDB" id="A0A8T1TER6"/>
<dbReference type="EMBL" id="JAHGAV010000011">
    <property type="protein sequence ID" value="KAG6939519.1"/>
    <property type="molecule type" value="Genomic_DNA"/>
</dbReference>
<dbReference type="OrthoDB" id="8931496at2759"/>
<comment type="caution">
    <text evidence="2">The sequence shown here is derived from an EMBL/GenBank/DDBJ whole genome shotgun (WGS) entry which is preliminary data.</text>
</comment>
<proteinExistence type="predicted"/>
<organism evidence="2 3">
    <name type="scientific">Chelydra serpentina</name>
    <name type="common">Snapping turtle</name>
    <name type="synonym">Testudo serpentina</name>
    <dbReference type="NCBI Taxonomy" id="8475"/>
    <lineage>
        <taxon>Eukaryota</taxon>
        <taxon>Metazoa</taxon>
        <taxon>Chordata</taxon>
        <taxon>Craniata</taxon>
        <taxon>Vertebrata</taxon>
        <taxon>Euteleostomi</taxon>
        <taxon>Archelosauria</taxon>
        <taxon>Testudinata</taxon>
        <taxon>Testudines</taxon>
        <taxon>Cryptodira</taxon>
        <taxon>Durocryptodira</taxon>
        <taxon>Americhelydia</taxon>
        <taxon>Chelydroidea</taxon>
        <taxon>Chelydridae</taxon>
        <taxon>Chelydra</taxon>
    </lineage>
</organism>
<sequence length="50" mass="5129">LVPAGEPRGAAGDRHQPGSLLRDRPGPVGLGPGQHGELQEARLIHAGCRA</sequence>
<evidence type="ECO:0000313" key="3">
    <source>
        <dbReference type="Proteomes" id="UP000765507"/>
    </source>
</evidence>
<evidence type="ECO:0000256" key="1">
    <source>
        <dbReference type="SAM" id="MobiDB-lite"/>
    </source>
</evidence>
<keyword evidence="3" id="KW-1185">Reference proteome</keyword>
<protein>
    <submittedName>
        <fullName evidence="2">Uncharacterized protein</fullName>
    </submittedName>
</protein>
<feature type="non-terminal residue" evidence="2">
    <location>
        <position position="1"/>
    </location>
</feature>
<evidence type="ECO:0000313" key="2">
    <source>
        <dbReference type="EMBL" id="KAG6939519.1"/>
    </source>
</evidence>
<reference evidence="2 3" key="1">
    <citation type="journal article" date="2020" name="G3 (Bethesda)">
        <title>Draft Genome of the Common Snapping Turtle, Chelydra serpentina, a Model for Phenotypic Plasticity in Reptiles.</title>
        <authorList>
            <person name="Das D."/>
            <person name="Singh S.K."/>
            <person name="Bierstedt J."/>
            <person name="Erickson A."/>
            <person name="Galli G.L.J."/>
            <person name="Crossley D.A. 2nd"/>
            <person name="Rhen T."/>
        </authorList>
    </citation>
    <scope>NUCLEOTIDE SEQUENCE [LARGE SCALE GENOMIC DNA]</scope>
    <source>
        <strain evidence="2">KW</strain>
    </source>
</reference>
<feature type="region of interest" description="Disordered" evidence="1">
    <location>
        <begin position="1"/>
        <end position="38"/>
    </location>
</feature>